<dbReference type="Gene3D" id="3.30.200.20">
    <property type="entry name" value="Phosphorylase Kinase, domain 1"/>
    <property type="match status" value="1"/>
</dbReference>
<reference evidence="4 5" key="1">
    <citation type="journal article" date="2015" name="Plant Cell">
        <title>Oil accumulation by the oleaginous diatom Fistulifera solaris as revealed by the genome and transcriptome.</title>
        <authorList>
            <person name="Tanaka T."/>
            <person name="Maeda Y."/>
            <person name="Veluchamy A."/>
            <person name="Tanaka M."/>
            <person name="Abida H."/>
            <person name="Marechal E."/>
            <person name="Bowler C."/>
            <person name="Muto M."/>
            <person name="Sunaga Y."/>
            <person name="Tanaka M."/>
            <person name="Yoshino T."/>
            <person name="Taniguchi T."/>
            <person name="Fukuda Y."/>
            <person name="Nemoto M."/>
            <person name="Matsumoto M."/>
            <person name="Wong P.S."/>
            <person name="Aburatani S."/>
            <person name="Fujibuchi W."/>
        </authorList>
    </citation>
    <scope>NUCLEOTIDE SEQUENCE [LARGE SCALE GENOMIC DNA]</scope>
    <source>
        <strain evidence="4 5">JPCC DA0580</strain>
    </source>
</reference>
<feature type="region of interest" description="Disordered" evidence="2">
    <location>
        <begin position="433"/>
        <end position="474"/>
    </location>
</feature>
<dbReference type="InterPro" id="IPR017441">
    <property type="entry name" value="Protein_kinase_ATP_BS"/>
</dbReference>
<dbReference type="PROSITE" id="PS00107">
    <property type="entry name" value="PROTEIN_KINASE_ATP"/>
    <property type="match status" value="1"/>
</dbReference>
<dbReference type="AlphaFoldDB" id="A0A1Z5J7F6"/>
<dbReference type="GO" id="GO:0005524">
    <property type="term" value="F:ATP binding"/>
    <property type="evidence" value="ECO:0007669"/>
    <property type="project" value="UniProtKB-UniRule"/>
</dbReference>
<evidence type="ECO:0000256" key="1">
    <source>
        <dbReference type="PROSITE-ProRule" id="PRU10141"/>
    </source>
</evidence>
<dbReference type="Proteomes" id="UP000198406">
    <property type="component" value="Unassembled WGS sequence"/>
</dbReference>
<keyword evidence="4" id="KW-0675">Receptor</keyword>
<keyword evidence="4" id="KW-0808">Transferase</keyword>
<dbReference type="PANTHER" id="PTHR23257:SF958">
    <property type="entry name" value="SERINE_THREONINE-PROTEIN KINASE WNK4"/>
    <property type="match status" value="1"/>
</dbReference>
<evidence type="ECO:0000313" key="4">
    <source>
        <dbReference type="EMBL" id="GAX09927.1"/>
    </source>
</evidence>
<feature type="binding site" evidence="1">
    <location>
        <position position="120"/>
    </location>
    <ligand>
        <name>ATP</name>
        <dbReference type="ChEBI" id="CHEBI:30616"/>
    </ligand>
</feature>
<dbReference type="SMR" id="A0A1Z5J7F6"/>
<dbReference type="SUPFAM" id="SSF56112">
    <property type="entry name" value="Protein kinase-like (PK-like)"/>
    <property type="match status" value="1"/>
</dbReference>
<feature type="compositionally biased region" description="Basic and acidic residues" evidence="2">
    <location>
        <begin position="438"/>
        <end position="447"/>
    </location>
</feature>
<feature type="domain" description="Protein kinase" evidence="3">
    <location>
        <begin position="88"/>
        <end position="393"/>
    </location>
</feature>
<proteinExistence type="predicted"/>
<dbReference type="GO" id="GO:0004714">
    <property type="term" value="F:transmembrane receptor protein tyrosine kinase activity"/>
    <property type="evidence" value="ECO:0007669"/>
    <property type="project" value="UniProtKB-EC"/>
</dbReference>
<dbReference type="SMART" id="SM00220">
    <property type="entry name" value="S_TKc"/>
    <property type="match status" value="1"/>
</dbReference>
<dbReference type="OrthoDB" id="39098at2759"/>
<evidence type="ECO:0000256" key="2">
    <source>
        <dbReference type="SAM" id="MobiDB-lite"/>
    </source>
</evidence>
<dbReference type="EC" id="2.7.10.1" evidence="4"/>
<evidence type="ECO:0000313" key="5">
    <source>
        <dbReference type="Proteomes" id="UP000198406"/>
    </source>
</evidence>
<dbReference type="PROSITE" id="PS50011">
    <property type="entry name" value="PROTEIN_KINASE_DOM"/>
    <property type="match status" value="1"/>
</dbReference>
<accession>A0A1Z5J7F6</accession>
<dbReference type="InterPro" id="IPR011009">
    <property type="entry name" value="Kinase-like_dom_sf"/>
</dbReference>
<evidence type="ECO:0000259" key="3">
    <source>
        <dbReference type="PROSITE" id="PS50011"/>
    </source>
</evidence>
<keyword evidence="1" id="KW-0547">Nucleotide-binding</keyword>
<name>A0A1Z5J7F6_FISSO</name>
<dbReference type="Pfam" id="PF00069">
    <property type="entry name" value="Pkinase"/>
    <property type="match status" value="1"/>
</dbReference>
<dbReference type="Gene3D" id="1.10.510.10">
    <property type="entry name" value="Transferase(Phosphotransferase) domain 1"/>
    <property type="match status" value="1"/>
</dbReference>
<dbReference type="InterPro" id="IPR050167">
    <property type="entry name" value="Ser_Thr_protein_kinase"/>
</dbReference>
<dbReference type="EMBL" id="BDSP01000013">
    <property type="protein sequence ID" value="GAX09927.1"/>
    <property type="molecule type" value="Genomic_DNA"/>
</dbReference>
<dbReference type="PANTHER" id="PTHR23257">
    <property type="entry name" value="SERINE-THREONINE PROTEIN KINASE"/>
    <property type="match status" value="1"/>
</dbReference>
<dbReference type="GO" id="GO:0007165">
    <property type="term" value="P:signal transduction"/>
    <property type="evidence" value="ECO:0007669"/>
    <property type="project" value="TreeGrafter"/>
</dbReference>
<gene>
    <name evidence="4" type="ORF">FisN_11Lh084</name>
</gene>
<dbReference type="GO" id="GO:0005737">
    <property type="term" value="C:cytoplasm"/>
    <property type="evidence" value="ECO:0007669"/>
    <property type="project" value="TreeGrafter"/>
</dbReference>
<keyword evidence="1" id="KW-0067">ATP-binding</keyword>
<organism evidence="4 5">
    <name type="scientific">Fistulifera solaris</name>
    <name type="common">Oleaginous diatom</name>
    <dbReference type="NCBI Taxonomy" id="1519565"/>
    <lineage>
        <taxon>Eukaryota</taxon>
        <taxon>Sar</taxon>
        <taxon>Stramenopiles</taxon>
        <taxon>Ochrophyta</taxon>
        <taxon>Bacillariophyta</taxon>
        <taxon>Bacillariophyceae</taxon>
        <taxon>Bacillariophycidae</taxon>
        <taxon>Naviculales</taxon>
        <taxon>Naviculaceae</taxon>
        <taxon>Fistulifera</taxon>
    </lineage>
</organism>
<comment type="caution">
    <text evidence="4">The sequence shown here is derived from an EMBL/GenBank/DDBJ whole genome shotgun (WGS) entry which is preliminary data.</text>
</comment>
<protein>
    <submittedName>
        <fullName evidence="4">Insulin receptor-related receptor</fullName>
        <ecNumber evidence="4">2.7.10.1</ecNumber>
    </submittedName>
</protein>
<dbReference type="InterPro" id="IPR000719">
    <property type="entry name" value="Prot_kinase_dom"/>
</dbReference>
<keyword evidence="5" id="KW-1185">Reference proteome</keyword>
<dbReference type="InParanoid" id="A0A1Z5J7F6"/>
<sequence length="474" mass="53539">MVLHEEFPSCSDPSCEVDESEKQNYASKPSCELTEKCVNACAVYGRVCPCAARIASHAACDAMQKLIDGSHFFPKEKPSFPYLNADDVVIKEKLGEGGYSVVHSCVVTAGEEAGQEFAIKYLKRKAMVDLHQFKHGAADIAVEAFFLHNLNHPHIVKLHGVTTGSIETNVATGKECGFFIVVDKLVETLEHRIEAWHKEKEEHQKDGFMTRISHERRMMKRTELMQKIRIAYEIADAMEYLHAANIIYRDLKPDNLGFDQDGVLKAFDFGLAKELRPEDVKEDGRYELTGNTGSRRYMAPEVAKECHYDKSVDVYSFGILLWELCSTEKPFYGYSSNKHMQKVVLGGERPKMDGQHTSEWPTNLKWLMSRCWSAFPAARPSFTDIKDVLRDILHEKDAIPPNLAILDEAEHSEELVEEPVKEVGGLFGGLFRSPRLRGKSEGKHEPDSGPSFSNISPVEPKSSRSKSWGFVHRR</sequence>